<organism evidence="2 3">
    <name type="scientific">Amycolatopsis balhimycina DSM 5908</name>
    <dbReference type="NCBI Taxonomy" id="1081091"/>
    <lineage>
        <taxon>Bacteria</taxon>
        <taxon>Bacillati</taxon>
        <taxon>Actinomycetota</taxon>
        <taxon>Actinomycetes</taxon>
        <taxon>Pseudonocardiales</taxon>
        <taxon>Pseudonocardiaceae</taxon>
        <taxon>Amycolatopsis</taxon>
    </lineage>
</organism>
<evidence type="ECO:0008006" key="4">
    <source>
        <dbReference type="Google" id="ProtNLM"/>
    </source>
</evidence>
<proteinExistence type="predicted"/>
<feature type="signal peptide" evidence="1">
    <location>
        <begin position="1"/>
        <end position="29"/>
    </location>
</feature>
<name>A0A428WZ46_AMYBA</name>
<feature type="chain" id="PRO_5019344089" description="Polysaccharide lyase" evidence="1">
    <location>
        <begin position="30"/>
        <end position="259"/>
    </location>
</feature>
<dbReference type="EMBL" id="QHHU01000007">
    <property type="protein sequence ID" value="RSM48329.1"/>
    <property type="molecule type" value="Genomic_DNA"/>
</dbReference>
<dbReference type="Proteomes" id="UP000286716">
    <property type="component" value="Unassembled WGS sequence"/>
</dbReference>
<dbReference type="Pfam" id="PF14099">
    <property type="entry name" value="Polysacc_lyase"/>
    <property type="match status" value="1"/>
</dbReference>
<sequence>MDSLSRRTVLAGLGALATIPLVGTGTATAAPAGVIWDGDPARGTAVFDGLEKAPGSITVVNDATYGKCFRYETWDNADGTKERCESRGLRLPDGSVYRPGAGTLGQVQYLGWRAKWNVNPRAGKWIAVYQFHISGESSSQAQSGPFVLRTLGDGKLYFQLTGPSGANKHIWSADFPVNTWNTFAIGYQMSRGNDGWCEFYFNGKQQTFSNGQTRYPGPTLWGDHVNHKWGVYRSGGNSGHATALLNHAKLGHTYADVAA</sequence>
<comment type="caution">
    <text evidence="2">The sequence shown here is derived from an EMBL/GenBank/DDBJ whole genome shotgun (WGS) entry which is preliminary data.</text>
</comment>
<keyword evidence="1" id="KW-0732">Signal</keyword>
<dbReference type="OrthoDB" id="5699564at2"/>
<protein>
    <recommendedName>
        <fullName evidence="4">Polysaccharide lyase</fullName>
    </recommendedName>
</protein>
<dbReference type="Gene3D" id="2.60.120.200">
    <property type="match status" value="1"/>
</dbReference>
<reference evidence="2 3" key="1">
    <citation type="submission" date="2018-05" db="EMBL/GenBank/DDBJ databases">
        <title>Evolution of GPA BGCs.</title>
        <authorList>
            <person name="Waglechner N."/>
            <person name="Wright G.D."/>
        </authorList>
    </citation>
    <scope>NUCLEOTIDE SEQUENCE [LARGE SCALE GENOMIC DNA]</scope>
    <source>
        <strain evidence="2 3">DSM 5908</strain>
    </source>
</reference>
<dbReference type="InterPro" id="IPR006311">
    <property type="entry name" value="TAT_signal"/>
</dbReference>
<dbReference type="InterPro" id="IPR025975">
    <property type="entry name" value="Polysacc_lyase"/>
</dbReference>
<dbReference type="RefSeq" id="WP_020640262.1">
    <property type="nucleotide sequence ID" value="NZ_QHHU01000007.1"/>
</dbReference>
<dbReference type="PROSITE" id="PS51318">
    <property type="entry name" value="TAT"/>
    <property type="match status" value="1"/>
</dbReference>
<accession>A0A428WZ46</accession>
<gene>
    <name evidence="2" type="ORF">DMA12_07545</name>
</gene>
<evidence type="ECO:0000313" key="3">
    <source>
        <dbReference type="Proteomes" id="UP000286716"/>
    </source>
</evidence>
<evidence type="ECO:0000313" key="2">
    <source>
        <dbReference type="EMBL" id="RSM48329.1"/>
    </source>
</evidence>
<evidence type="ECO:0000256" key="1">
    <source>
        <dbReference type="SAM" id="SignalP"/>
    </source>
</evidence>
<keyword evidence="3" id="KW-1185">Reference proteome</keyword>
<dbReference type="AlphaFoldDB" id="A0A428WZ46"/>